<dbReference type="GO" id="GO:0046872">
    <property type="term" value="F:metal ion binding"/>
    <property type="evidence" value="ECO:0007669"/>
    <property type="project" value="UniProtKB-KW"/>
</dbReference>
<evidence type="ECO:0000256" key="2">
    <source>
        <dbReference type="ARBA" id="ARBA00022679"/>
    </source>
</evidence>
<dbReference type="GO" id="GO:0043720">
    <property type="term" value="F:3-keto-5-aminohexanoate cleavage activity"/>
    <property type="evidence" value="ECO:0007669"/>
    <property type="project" value="InterPro"/>
</dbReference>
<keyword evidence="3" id="KW-0479">Metal-binding</keyword>
<dbReference type="RefSeq" id="WP_246713610.1">
    <property type="nucleotide sequence ID" value="NZ_JACIFY010000007.1"/>
</dbReference>
<gene>
    <name evidence="5" type="ORF">GGD57_002430</name>
</gene>
<keyword evidence="4" id="KW-0862">Zinc</keyword>
<evidence type="ECO:0000256" key="3">
    <source>
        <dbReference type="ARBA" id="ARBA00022723"/>
    </source>
</evidence>
<dbReference type="AlphaFoldDB" id="A0A7W6W4Z8"/>
<dbReference type="EMBL" id="JACIFY010000007">
    <property type="protein sequence ID" value="MBB4235856.1"/>
    <property type="molecule type" value="Genomic_DNA"/>
</dbReference>
<proteinExistence type="predicted"/>
<accession>A0A7W6W4Z8</accession>
<keyword evidence="2" id="KW-0808">Transferase</keyword>
<evidence type="ECO:0000256" key="4">
    <source>
        <dbReference type="ARBA" id="ARBA00022833"/>
    </source>
</evidence>
<dbReference type="Pfam" id="PF05853">
    <property type="entry name" value="BKACE"/>
    <property type="match status" value="1"/>
</dbReference>
<sequence>MKAASSDLDSSASPLHGDQNALTFIHIAREALMSRRPNTVNWEQVNKWVSREGAQASWKVFGFPSIMSIDRTAFSDAEPMPKWEAPPKLILSTAINGAFYTKNENPNQAITPEEIIRSAEECIAAGAQIIHIHARDERGYNVLDTGLFRETLTHLRTHHQHVALDACLVAVNADEERMMAEMMKLGLMEGVPVNTTALILGDNHFVKSPATIIEKTKRALDAGLTPQIAVYSDADIDNARRYLIDSGLIQGPLNWLVLPGLPGCSPMYSPETMVDGFLRLVRLIRHIDADSTIIACTGGRTSSYLATLAILLGVHVRVGMEDTVWKWPHRDDKIQSNVEVFQQISGIAAALGRDLMTADEYRDLMTLRL</sequence>
<reference evidence="5 6" key="1">
    <citation type="submission" date="2020-08" db="EMBL/GenBank/DDBJ databases">
        <title>Genomic Encyclopedia of Type Strains, Phase IV (KMG-V): Genome sequencing to study the core and pangenomes of soil and plant-associated prokaryotes.</title>
        <authorList>
            <person name="Whitman W."/>
        </authorList>
    </citation>
    <scope>NUCLEOTIDE SEQUENCE [LARGE SCALE GENOMIC DNA]</scope>
    <source>
        <strain evidence="5 6">SEMIA 4089</strain>
    </source>
</reference>
<dbReference type="Gene3D" id="3.20.20.70">
    <property type="entry name" value="Aldolase class I"/>
    <property type="match status" value="1"/>
</dbReference>
<dbReference type="Proteomes" id="UP000540909">
    <property type="component" value="Unassembled WGS sequence"/>
</dbReference>
<evidence type="ECO:0000256" key="1">
    <source>
        <dbReference type="ARBA" id="ARBA00001947"/>
    </source>
</evidence>
<organism evidence="5 6">
    <name type="scientific">Rhizobium esperanzae</name>
    <dbReference type="NCBI Taxonomy" id="1967781"/>
    <lineage>
        <taxon>Bacteria</taxon>
        <taxon>Pseudomonadati</taxon>
        <taxon>Pseudomonadota</taxon>
        <taxon>Alphaproteobacteria</taxon>
        <taxon>Hyphomicrobiales</taxon>
        <taxon>Rhizobiaceae</taxon>
        <taxon>Rhizobium/Agrobacterium group</taxon>
        <taxon>Rhizobium</taxon>
    </lineage>
</organism>
<comment type="cofactor">
    <cofactor evidence="1">
        <name>Zn(2+)</name>
        <dbReference type="ChEBI" id="CHEBI:29105"/>
    </cofactor>
</comment>
<evidence type="ECO:0000313" key="5">
    <source>
        <dbReference type="EMBL" id="MBB4235856.1"/>
    </source>
</evidence>
<dbReference type="InterPro" id="IPR008567">
    <property type="entry name" value="BKACE"/>
</dbReference>
<dbReference type="PANTHER" id="PTHR37418">
    <property type="entry name" value="3-KETO-5-AMINOHEXANOATE CLEAVAGE ENZYME-RELATED"/>
    <property type="match status" value="1"/>
</dbReference>
<dbReference type="PANTHER" id="PTHR37418:SF2">
    <property type="entry name" value="3-KETO-5-AMINOHEXANOATE CLEAVAGE ENZYME"/>
    <property type="match status" value="1"/>
</dbReference>
<evidence type="ECO:0000313" key="6">
    <source>
        <dbReference type="Proteomes" id="UP000540909"/>
    </source>
</evidence>
<protein>
    <submittedName>
        <fullName evidence="5">3-keto-5-aminohexanoate cleavage enzyme</fullName>
    </submittedName>
</protein>
<dbReference type="InterPro" id="IPR013785">
    <property type="entry name" value="Aldolase_TIM"/>
</dbReference>
<name>A0A7W6W4Z8_9HYPH</name>
<comment type="caution">
    <text evidence="5">The sequence shown here is derived from an EMBL/GenBank/DDBJ whole genome shotgun (WGS) entry which is preliminary data.</text>
</comment>